<proteinExistence type="predicted"/>
<dbReference type="Pfam" id="PF07070">
    <property type="entry name" value="Spo0M"/>
    <property type="match status" value="1"/>
</dbReference>
<comment type="caution">
    <text evidence="1">The sequence shown here is derived from an EMBL/GenBank/DDBJ whole genome shotgun (WGS) entry which is preliminary data.</text>
</comment>
<name>A0ABV5UIJ2_9PSEU</name>
<reference evidence="1 2" key="1">
    <citation type="submission" date="2024-09" db="EMBL/GenBank/DDBJ databases">
        <authorList>
            <person name="Sun Q."/>
            <person name="Mori K."/>
        </authorList>
    </citation>
    <scope>NUCLEOTIDE SEQUENCE [LARGE SCALE GENOMIC DNA]</scope>
    <source>
        <strain evidence="1 2">JCM 13852</strain>
    </source>
</reference>
<evidence type="ECO:0000313" key="1">
    <source>
        <dbReference type="EMBL" id="MFB9691221.1"/>
    </source>
</evidence>
<accession>A0ABV5UIJ2</accession>
<keyword evidence="2" id="KW-1185">Reference proteome</keyword>
<sequence>MVFKKMLQKIGVGGVSVDTVLTGPRCRPGAPLTGEVRLIGGEADAEIEHIALSLATQVHNDRGGRSQTEFHRVVVAGATRLAAKEQRTIPFTIPLPWEAPVTEVSGQRLPGMELGLRTEVSIAKAVDKGDLDPVIVEPLQSQDAVLDGFGQLGFTFKSTTVQQGQAYGVRQELPFFQQLDFYPSAQFAGRIQMVTLTLVTTPAEVTVLLDADRHAGAFGAGGQGRFQAGHEESAEQDWAARIHDWLAQVVEARQAQMMHSGYGHPGYGQPGYGEHGYGHRERRGPGMGAVVAGVAGGVVGGMLLGEMLDGDDGDGGDEG</sequence>
<dbReference type="RefSeq" id="WP_378207857.1">
    <property type="nucleotide sequence ID" value="NZ_JBHMBK010000076.1"/>
</dbReference>
<organism evidence="1 2">
    <name type="scientific">Amycolatopsis plumensis</name>
    <dbReference type="NCBI Taxonomy" id="236508"/>
    <lineage>
        <taxon>Bacteria</taxon>
        <taxon>Bacillati</taxon>
        <taxon>Actinomycetota</taxon>
        <taxon>Actinomycetes</taxon>
        <taxon>Pseudonocardiales</taxon>
        <taxon>Pseudonocardiaceae</taxon>
        <taxon>Amycolatopsis</taxon>
    </lineage>
</organism>
<evidence type="ECO:0000313" key="2">
    <source>
        <dbReference type="Proteomes" id="UP001589535"/>
    </source>
</evidence>
<gene>
    <name evidence="1" type="ORF">ACFFTO_44220</name>
</gene>
<dbReference type="Proteomes" id="UP001589535">
    <property type="component" value="Unassembled WGS sequence"/>
</dbReference>
<dbReference type="InterPro" id="IPR009776">
    <property type="entry name" value="Spore_0_M"/>
</dbReference>
<dbReference type="PANTHER" id="PTHR40053">
    <property type="entry name" value="SPORULATION-CONTROL PROTEIN SPO0M"/>
    <property type="match status" value="1"/>
</dbReference>
<dbReference type="PANTHER" id="PTHR40053:SF1">
    <property type="entry name" value="SPORULATION-CONTROL PROTEIN SPO0M"/>
    <property type="match status" value="1"/>
</dbReference>
<dbReference type="EMBL" id="JBHMBK010000076">
    <property type="protein sequence ID" value="MFB9691221.1"/>
    <property type="molecule type" value="Genomic_DNA"/>
</dbReference>
<protein>
    <submittedName>
        <fullName evidence="1">Sporulation protein</fullName>
    </submittedName>
</protein>